<comment type="caution">
    <text evidence="3">The sequence shown here is derived from an EMBL/GenBank/DDBJ whole genome shotgun (WGS) entry which is preliminary data.</text>
</comment>
<protein>
    <submittedName>
        <fullName evidence="3">A-kinase anchor protein 10</fullName>
    </submittedName>
</protein>
<feature type="region of interest" description="Disordered" evidence="1">
    <location>
        <begin position="166"/>
        <end position="191"/>
    </location>
</feature>
<dbReference type="InterPro" id="IPR016137">
    <property type="entry name" value="RGS"/>
</dbReference>
<dbReference type="PANTHER" id="PTHR13155:SF1">
    <property type="entry name" value="A-KINASE ANCHOR PROTEIN 10, MITOCHONDRIAL"/>
    <property type="match status" value="1"/>
</dbReference>
<dbReference type="InParanoid" id="A0A1V9XA95"/>
<dbReference type="SMART" id="SM00315">
    <property type="entry name" value="RGS"/>
    <property type="match status" value="2"/>
</dbReference>
<sequence>MCTIYDGRLWRIRWCRNAMIFNFPFAGPLGGSGMNLLGERSLSLGSMEMRLNRGARASVSGLRRASRAASGSVAGGVRPLRVTPQERMDGVLKTESDFDPARGPRTKACSFKSLSELLQDNGSIPYLLQFMETRGTQHLLRFWLESDMFLRSSQVLRQGQARRPLLRAPDPLQADPLSPCEDPASAMQSPKDEFPKEFVAPVYTDSIGQDALHIYNKFIGPSAVQPIPLAEDIRTEIVACISQPHVEGTCFARAQRSVFELMERELYTDFVRSPFYTQRQIDVLTAMVAGPGLVDILANDACLFYLMEFGEEVGVRPLIDFLIVAENFASHTRAADAFAAEEAQRDAMVIYGKFFSLQAETPLGFSSVMRSKIEEAICSEDGPDAQTFALPFAIVVQYLENSFLQAFFNSALYQKFLTECIQTVQRASHAARRASERERDTCSSCSDTSTLSTGTHQASVGLTGGGCRTSDSVSSDPTGGSRGLGTSTDGGLLEDKVTAPWSSSGALRKGHQANGVPCNRPLQLLHIDQLGKLTSEFEPEPDGMAIGSGAMSKLRKLVGRGDREEEEELAWEAAHQLIREVHCLTATANNNNSALNNNNGDGSDGADTDVLII</sequence>
<name>A0A1V9XA95_9ACAR</name>
<dbReference type="InterPro" id="IPR036305">
    <property type="entry name" value="RGS_sf"/>
</dbReference>
<dbReference type="GO" id="GO:0016301">
    <property type="term" value="F:kinase activity"/>
    <property type="evidence" value="ECO:0007669"/>
    <property type="project" value="UniProtKB-KW"/>
</dbReference>
<feature type="region of interest" description="Disordered" evidence="1">
    <location>
        <begin position="432"/>
        <end position="497"/>
    </location>
</feature>
<evidence type="ECO:0000313" key="3">
    <source>
        <dbReference type="EMBL" id="OQR70475.1"/>
    </source>
</evidence>
<dbReference type="EMBL" id="MNPL01017406">
    <property type="protein sequence ID" value="OQR70475.1"/>
    <property type="molecule type" value="Genomic_DNA"/>
</dbReference>
<feature type="compositionally biased region" description="Polar residues" evidence="1">
    <location>
        <begin position="469"/>
        <end position="489"/>
    </location>
</feature>
<dbReference type="Proteomes" id="UP000192247">
    <property type="component" value="Unassembled WGS sequence"/>
</dbReference>
<dbReference type="FunCoup" id="A0A1V9XA95">
    <property type="interactions" value="1607"/>
</dbReference>
<evidence type="ECO:0000313" key="4">
    <source>
        <dbReference type="Proteomes" id="UP000192247"/>
    </source>
</evidence>
<dbReference type="PANTHER" id="PTHR13155">
    <property type="entry name" value="A-KINASE ANCHOR PROTEINS"/>
    <property type="match status" value="1"/>
</dbReference>
<dbReference type="InterPro" id="IPR044926">
    <property type="entry name" value="RGS_subdomain_2"/>
</dbReference>
<evidence type="ECO:0000259" key="2">
    <source>
        <dbReference type="PROSITE" id="PS50132"/>
    </source>
</evidence>
<dbReference type="OrthoDB" id="5584247at2759"/>
<gene>
    <name evidence="3" type="ORF">BIW11_11614</name>
</gene>
<keyword evidence="3" id="KW-0418">Kinase</keyword>
<keyword evidence="4" id="KW-1185">Reference proteome</keyword>
<feature type="domain" description="RGS" evidence="2">
    <location>
        <begin position="292"/>
        <end position="417"/>
    </location>
</feature>
<dbReference type="STRING" id="418985.A0A1V9XA95"/>
<feature type="domain" description="RGS" evidence="2">
    <location>
        <begin position="113"/>
        <end position="278"/>
    </location>
</feature>
<dbReference type="GO" id="GO:0005886">
    <property type="term" value="C:plasma membrane"/>
    <property type="evidence" value="ECO:0007669"/>
    <property type="project" value="TreeGrafter"/>
</dbReference>
<dbReference type="GO" id="GO:0005739">
    <property type="term" value="C:mitochondrion"/>
    <property type="evidence" value="ECO:0007669"/>
    <property type="project" value="TreeGrafter"/>
</dbReference>
<dbReference type="PROSITE" id="PS50132">
    <property type="entry name" value="RGS"/>
    <property type="match status" value="2"/>
</dbReference>
<feature type="compositionally biased region" description="Low complexity" evidence="1">
    <location>
        <begin position="442"/>
        <end position="455"/>
    </location>
</feature>
<dbReference type="Gene3D" id="1.10.167.10">
    <property type="entry name" value="Regulator of G-protein Signalling 4, domain 2"/>
    <property type="match status" value="2"/>
</dbReference>
<evidence type="ECO:0000256" key="1">
    <source>
        <dbReference type="SAM" id="MobiDB-lite"/>
    </source>
</evidence>
<dbReference type="SUPFAM" id="SSF48097">
    <property type="entry name" value="Regulator of G-protein signaling, RGS"/>
    <property type="match status" value="2"/>
</dbReference>
<reference evidence="3 4" key="1">
    <citation type="journal article" date="2017" name="Gigascience">
        <title>Draft genome of the honey bee ectoparasitic mite, Tropilaelaps mercedesae, is shaped by the parasitic life history.</title>
        <authorList>
            <person name="Dong X."/>
            <person name="Armstrong S.D."/>
            <person name="Xia D."/>
            <person name="Makepeace B.L."/>
            <person name="Darby A.C."/>
            <person name="Kadowaki T."/>
        </authorList>
    </citation>
    <scope>NUCLEOTIDE SEQUENCE [LARGE SCALE GENOMIC DNA]</scope>
    <source>
        <strain evidence="3">Wuxi-XJTLU</strain>
    </source>
</reference>
<keyword evidence="3" id="KW-0808">Transferase</keyword>
<organism evidence="3 4">
    <name type="scientific">Tropilaelaps mercedesae</name>
    <dbReference type="NCBI Taxonomy" id="418985"/>
    <lineage>
        <taxon>Eukaryota</taxon>
        <taxon>Metazoa</taxon>
        <taxon>Ecdysozoa</taxon>
        <taxon>Arthropoda</taxon>
        <taxon>Chelicerata</taxon>
        <taxon>Arachnida</taxon>
        <taxon>Acari</taxon>
        <taxon>Parasitiformes</taxon>
        <taxon>Mesostigmata</taxon>
        <taxon>Gamasina</taxon>
        <taxon>Dermanyssoidea</taxon>
        <taxon>Laelapidae</taxon>
        <taxon>Tropilaelaps</taxon>
    </lineage>
</organism>
<dbReference type="Pfam" id="PF00615">
    <property type="entry name" value="RGS"/>
    <property type="match status" value="2"/>
</dbReference>
<dbReference type="InterPro" id="IPR052246">
    <property type="entry name" value="Cell_Polariz_PKAAnc"/>
</dbReference>
<accession>A0A1V9XA95</accession>
<proteinExistence type="predicted"/>
<dbReference type="GO" id="GO:0008104">
    <property type="term" value="P:intracellular protein localization"/>
    <property type="evidence" value="ECO:0007669"/>
    <property type="project" value="TreeGrafter"/>
</dbReference>
<dbReference type="AlphaFoldDB" id="A0A1V9XA95"/>